<dbReference type="InterPro" id="IPR042099">
    <property type="entry name" value="ANL_N_sf"/>
</dbReference>
<keyword evidence="6" id="KW-1185">Reference proteome</keyword>
<dbReference type="Pfam" id="PF00501">
    <property type="entry name" value="AMP-binding"/>
    <property type="match status" value="1"/>
</dbReference>
<feature type="domain" description="AMP-dependent synthetase/ligase" evidence="3">
    <location>
        <begin position="14"/>
        <end position="370"/>
    </location>
</feature>
<evidence type="ECO:0000313" key="6">
    <source>
        <dbReference type="Proteomes" id="UP000235803"/>
    </source>
</evidence>
<protein>
    <recommendedName>
        <fullName evidence="7">Long-chain fatty acid--CoA ligase</fullName>
    </recommendedName>
</protein>
<dbReference type="Pfam" id="PF13193">
    <property type="entry name" value="AMP-binding_C"/>
    <property type="match status" value="1"/>
</dbReference>
<reference evidence="5 6" key="1">
    <citation type="submission" date="2018-01" db="EMBL/GenBank/DDBJ databases">
        <title>Halomonas endophytica sp. nov., isolated from storage liquid in the stems of Populus euphratica.</title>
        <authorList>
            <person name="Chen C."/>
        </authorList>
    </citation>
    <scope>NUCLEOTIDE SEQUENCE [LARGE SCALE GENOMIC DNA]</scope>
    <source>
        <strain evidence="5 6">MC28</strain>
    </source>
</reference>
<dbReference type="OrthoDB" id="9803968at2"/>
<comment type="caution">
    <text evidence="5">The sequence shown here is derived from an EMBL/GenBank/DDBJ whole genome shotgun (WGS) entry which is preliminary data.</text>
</comment>
<dbReference type="GO" id="GO:0031956">
    <property type="term" value="F:medium-chain fatty acid-CoA ligase activity"/>
    <property type="evidence" value="ECO:0007669"/>
    <property type="project" value="TreeGrafter"/>
</dbReference>
<feature type="domain" description="AMP-binding enzyme C-terminal" evidence="4">
    <location>
        <begin position="421"/>
        <end position="496"/>
    </location>
</feature>
<evidence type="ECO:0008006" key="7">
    <source>
        <dbReference type="Google" id="ProtNLM"/>
    </source>
</evidence>
<evidence type="ECO:0000259" key="3">
    <source>
        <dbReference type="Pfam" id="PF00501"/>
    </source>
</evidence>
<evidence type="ECO:0000259" key="4">
    <source>
        <dbReference type="Pfam" id="PF13193"/>
    </source>
</evidence>
<dbReference type="Gene3D" id="3.30.300.30">
    <property type="match status" value="1"/>
</dbReference>
<dbReference type="PANTHER" id="PTHR43201">
    <property type="entry name" value="ACYL-COA SYNTHETASE"/>
    <property type="match status" value="1"/>
</dbReference>
<gene>
    <name evidence="5" type="ORF">C1H69_20985</name>
</gene>
<dbReference type="PANTHER" id="PTHR43201:SF5">
    <property type="entry name" value="MEDIUM-CHAIN ACYL-COA LIGASE ACSF2, MITOCHONDRIAL"/>
    <property type="match status" value="1"/>
</dbReference>
<dbReference type="InterPro" id="IPR000873">
    <property type="entry name" value="AMP-dep_synth/lig_dom"/>
</dbReference>
<organism evidence="5 6">
    <name type="scientific">Billgrantia endophytica</name>
    <dbReference type="NCBI Taxonomy" id="2033802"/>
    <lineage>
        <taxon>Bacteria</taxon>
        <taxon>Pseudomonadati</taxon>
        <taxon>Pseudomonadota</taxon>
        <taxon>Gammaproteobacteria</taxon>
        <taxon>Oceanospirillales</taxon>
        <taxon>Halomonadaceae</taxon>
        <taxon>Billgrantia</taxon>
    </lineage>
</organism>
<dbReference type="InterPro" id="IPR045851">
    <property type="entry name" value="AMP-bd_C_sf"/>
</dbReference>
<keyword evidence="2" id="KW-0436">Ligase</keyword>
<dbReference type="Gene3D" id="3.40.50.12780">
    <property type="entry name" value="N-terminal domain of ligase-like"/>
    <property type="match status" value="1"/>
</dbReference>
<dbReference type="Proteomes" id="UP000235803">
    <property type="component" value="Unassembled WGS sequence"/>
</dbReference>
<proteinExistence type="inferred from homology"/>
<dbReference type="SUPFAM" id="SSF56801">
    <property type="entry name" value="Acetyl-CoA synthetase-like"/>
    <property type="match status" value="1"/>
</dbReference>
<evidence type="ECO:0000256" key="1">
    <source>
        <dbReference type="ARBA" id="ARBA00006432"/>
    </source>
</evidence>
<sequence>MTVLNLINSLATDCRDKTFLIAPESGEELTFAQLRDKVALVSAQLDAMGSRRGEHVAMLMDNGLWTAILLLAVMASGRVAVPLNAIAGDGQLEYVLDHCDASILFASGEHEERASRLADRVRRPVSVIPACPDQGPQWPTVGLVEVVQLEPLEPEANALLMYTSGTTGKPKGVLLTHRSVIAGGKNTVEAHALSSEDRALCVLPLYHINAEIVTVIAPLISGGSVVMPHRFSTRAFWNWIRDYQCTWFSVVPTIVAYLQEHGDTQETSVRANPDYARLRFGRSASSALPASSHKAFEKEFGIPLIETMGLTETAAQILSNPLPPFQAQYGSPGIAYRNEVKVVASSGEEAPRGVIGELMVRGDNVMKEYYKNPEATAETLTSNGWLRTGDLGYQDEDGFFYITGRLKELIIKGGENIAPREIDDALLKHPAVLEAAAYAQEDETYGQQIMACVVFKNGKQASETELREFCGKEVGKFKTPSSIHSVQWLPRGPSGKVQRLKIADMLDELAEEQQMASRA</sequence>
<accession>A0A2N7TW96</accession>
<evidence type="ECO:0000313" key="5">
    <source>
        <dbReference type="EMBL" id="PMR72469.1"/>
    </source>
</evidence>
<dbReference type="InterPro" id="IPR025110">
    <property type="entry name" value="AMP-bd_C"/>
</dbReference>
<dbReference type="RefSeq" id="WP_102655333.1">
    <property type="nucleotide sequence ID" value="NZ_PNRF01000044.1"/>
</dbReference>
<dbReference type="AlphaFoldDB" id="A0A2N7TW96"/>
<dbReference type="EMBL" id="PNRF01000044">
    <property type="protein sequence ID" value="PMR72469.1"/>
    <property type="molecule type" value="Genomic_DNA"/>
</dbReference>
<dbReference type="InterPro" id="IPR020845">
    <property type="entry name" value="AMP-binding_CS"/>
</dbReference>
<evidence type="ECO:0000256" key="2">
    <source>
        <dbReference type="ARBA" id="ARBA00022598"/>
    </source>
</evidence>
<name>A0A2N7TW96_9GAMM</name>
<comment type="similarity">
    <text evidence="1">Belongs to the ATP-dependent AMP-binding enzyme family.</text>
</comment>
<dbReference type="PROSITE" id="PS00455">
    <property type="entry name" value="AMP_BINDING"/>
    <property type="match status" value="1"/>
</dbReference>
<dbReference type="GO" id="GO:0006631">
    <property type="term" value="P:fatty acid metabolic process"/>
    <property type="evidence" value="ECO:0007669"/>
    <property type="project" value="TreeGrafter"/>
</dbReference>